<organism evidence="8 9">
    <name type="scientific">Brevibacterium aurantiacum</name>
    <dbReference type="NCBI Taxonomy" id="273384"/>
    <lineage>
        <taxon>Bacteria</taxon>
        <taxon>Bacillati</taxon>
        <taxon>Actinomycetota</taxon>
        <taxon>Actinomycetes</taxon>
        <taxon>Micrococcales</taxon>
        <taxon>Brevibacteriaceae</taxon>
        <taxon>Brevibacterium</taxon>
    </lineage>
</organism>
<evidence type="ECO:0000256" key="6">
    <source>
        <dbReference type="SAM" id="Phobius"/>
    </source>
</evidence>
<dbReference type="GO" id="GO:0005886">
    <property type="term" value="C:plasma membrane"/>
    <property type="evidence" value="ECO:0007669"/>
    <property type="project" value="UniProtKB-SubCell"/>
</dbReference>
<sequence length="644" mass="69911">MMFEEREGRQGFIHSGKDVLVVVVGAILGFLAALTGIAMVVNRLACGAWATPRGVFDVLSFISSGDTGVFGTTPDGCSAPTWSVITAWSIIIGLILVAVIGGIIWYQVRVESDEYFVEELRKRRGIAKWWEVRRTLGKRKAKKMARTVRPTIPKKQITPEMGTVKFGISQGVTIYVSMEDSMILIGPPRSGKGVNVLVSAILDAPGPVITTSTRADNYSMTAPLRAKKGPVTLFDPQGLTGKATTLKWSPVTGCQRGQTANQRANSLISAAGLSEHSTNAEWKSPAVLIMQSLLHAAALEGLGVEAVMRWGNSAPEATEAVQILRKWEDRGQAEPGWATSLESDINEDPKMRGNKWFGVSNAVAGLSVSSVRDVINPRTKDEEFDIDEFIRESGTLYIMGTKSGGTSAGPFLIAMMDAITERAREIAAQRYKSRLDPPLMLVLDEIANITTAWDGLTTLMADGGGVGICPLAVFQSMAQVRNSWGSEAASALYDAATVKQQLGGASNTDDLRQLSDLSGERRVVRVSKSRQESGSSESDTIVDKPVLPVAELRRIPFGYAVLFYRNRRPMIVKISQYWDRKDADQIADASSLFANSIQSADSDRQWNEAVAWEGSTGEVVESSVVDEMEPDADDDTSAKSVRMF</sequence>
<feature type="transmembrane region" description="Helical" evidence="6">
    <location>
        <begin position="20"/>
        <end position="41"/>
    </location>
</feature>
<evidence type="ECO:0000256" key="5">
    <source>
        <dbReference type="ARBA" id="ARBA00023136"/>
    </source>
</evidence>
<keyword evidence="4 6" id="KW-1133">Transmembrane helix</keyword>
<evidence type="ECO:0000313" key="8">
    <source>
        <dbReference type="EMBL" id="TSI14646.1"/>
    </source>
</evidence>
<dbReference type="CDD" id="cd01127">
    <property type="entry name" value="TrwB_TraG_TraD_VirD4"/>
    <property type="match status" value="1"/>
</dbReference>
<dbReference type="OrthoDB" id="226701at2"/>
<dbReference type="InterPro" id="IPR032689">
    <property type="entry name" value="TraG-D_C"/>
</dbReference>
<name>A0A556CBG0_BREAU</name>
<keyword evidence="9" id="KW-1185">Reference proteome</keyword>
<dbReference type="Pfam" id="PF12696">
    <property type="entry name" value="TraG-D_C"/>
    <property type="match status" value="1"/>
</dbReference>
<dbReference type="InterPro" id="IPR051539">
    <property type="entry name" value="T4SS-coupling_protein"/>
</dbReference>
<dbReference type="AlphaFoldDB" id="A0A556CBG0"/>
<dbReference type="PANTHER" id="PTHR37937:SF1">
    <property type="entry name" value="CONJUGATIVE TRANSFER: DNA TRANSPORT"/>
    <property type="match status" value="1"/>
</dbReference>
<protein>
    <submittedName>
        <fullName evidence="8">Type IV secretion system protein VirD4</fullName>
    </submittedName>
</protein>
<evidence type="ECO:0000256" key="1">
    <source>
        <dbReference type="ARBA" id="ARBA00004651"/>
    </source>
</evidence>
<dbReference type="Gene3D" id="3.40.50.300">
    <property type="entry name" value="P-loop containing nucleotide triphosphate hydrolases"/>
    <property type="match status" value="1"/>
</dbReference>
<evidence type="ECO:0000256" key="3">
    <source>
        <dbReference type="ARBA" id="ARBA00022692"/>
    </source>
</evidence>
<evidence type="ECO:0000313" key="9">
    <source>
        <dbReference type="Proteomes" id="UP000316406"/>
    </source>
</evidence>
<dbReference type="Proteomes" id="UP000316406">
    <property type="component" value="Unassembled WGS sequence"/>
</dbReference>
<evidence type="ECO:0000256" key="4">
    <source>
        <dbReference type="ARBA" id="ARBA00022989"/>
    </source>
</evidence>
<feature type="transmembrane region" description="Helical" evidence="6">
    <location>
        <begin position="85"/>
        <end position="106"/>
    </location>
</feature>
<feature type="domain" description="TraD/TraG TraM recognition site" evidence="7">
    <location>
        <begin position="438"/>
        <end position="556"/>
    </location>
</feature>
<dbReference type="EMBL" id="VLTK01000008">
    <property type="protein sequence ID" value="TSI14646.1"/>
    <property type="molecule type" value="Genomic_DNA"/>
</dbReference>
<comment type="subcellular location">
    <subcellularLocation>
        <location evidence="1">Cell membrane</location>
        <topology evidence="1">Multi-pass membrane protein</topology>
    </subcellularLocation>
</comment>
<comment type="caution">
    <text evidence="8">The sequence shown here is derived from an EMBL/GenBank/DDBJ whole genome shotgun (WGS) entry which is preliminary data.</text>
</comment>
<evidence type="ECO:0000259" key="7">
    <source>
        <dbReference type="Pfam" id="PF12696"/>
    </source>
</evidence>
<proteinExistence type="predicted"/>
<evidence type="ECO:0000256" key="2">
    <source>
        <dbReference type="ARBA" id="ARBA00022475"/>
    </source>
</evidence>
<keyword evidence="2" id="KW-1003">Cell membrane</keyword>
<dbReference type="PANTHER" id="PTHR37937">
    <property type="entry name" value="CONJUGATIVE TRANSFER: DNA TRANSPORT"/>
    <property type="match status" value="1"/>
</dbReference>
<keyword evidence="3 6" id="KW-0812">Transmembrane</keyword>
<accession>A0A556CBG0</accession>
<dbReference type="SUPFAM" id="SSF52540">
    <property type="entry name" value="P-loop containing nucleoside triphosphate hydrolases"/>
    <property type="match status" value="1"/>
</dbReference>
<keyword evidence="5 6" id="KW-0472">Membrane</keyword>
<gene>
    <name evidence="8" type="ORF">FO013_14960</name>
</gene>
<reference evidence="8 9" key="1">
    <citation type="submission" date="2019-07" db="EMBL/GenBank/DDBJ databases">
        <title>Draft genome sequence of Brevibacterium aurantiacum XU54 isolated from Xinjiang China.</title>
        <authorList>
            <person name="Xu X."/>
        </authorList>
    </citation>
    <scope>NUCLEOTIDE SEQUENCE [LARGE SCALE GENOMIC DNA]</scope>
    <source>
        <strain evidence="8 9">XU54</strain>
    </source>
</reference>
<dbReference type="InterPro" id="IPR027417">
    <property type="entry name" value="P-loop_NTPase"/>
</dbReference>